<dbReference type="RefSeq" id="WP_218443832.1">
    <property type="nucleotide sequence ID" value="NZ_JAGSPA010000001.1"/>
</dbReference>
<accession>A0ABS6SAS3</accession>
<proteinExistence type="predicted"/>
<evidence type="ECO:0000313" key="2">
    <source>
        <dbReference type="EMBL" id="MBV7255504.1"/>
    </source>
</evidence>
<keyword evidence="3" id="KW-1185">Reference proteome</keyword>
<organism evidence="2 3">
    <name type="scientific">Pacificimonas pallii</name>
    <dbReference type="NCBI Taxonomy" id="2827236"/>
    <lineage>
        <taxon>Bacteria</taxon>
        <taxon>Pseudomonadati</taxon>
        <taxon>Pseudomonadota</taxon>
        <taxon>Alphaproteobacteria</taxon>
        <taxon>Sphingomonadales</taxon>
        <taxon>Sphingosinicellaceae</taxon>
        <taxon>Pacificimonas</taxon>
    </lineage>
</organism>
<dbReference type="PANTHER" id="PTHR33337:SF40">
    <property type="entry name" value="CENP-V_GFA DOMAIN-CONTAINING PROTEIN-RELATED"/>
    <property type="match status" value="1"/>
</dbReference>
<dbReference type="PANTHER" id="PTHR33337">
    <property type="entry name" value="GFA DOMAIN-CONTAINING PROTEIN"/>
    <property type="match status" value="1"/>
</dbReference>
<gene>
    <name evidence="2" type="ORF">KCG44_01755</name>
</gene>
<evidence type="ECO:0000259" key="1">
    <source>
        <dbReference type="PROSITE" id="PS51891"/>
    </source>
</evidence>
<dbReference type="Proteomes" id="UP000722336">
    <property type="component" value="Unassembled WGS sequence"/>
</dbReference>
<reference evidence="2 3" key="1">
    <citation type="submission" date="2021-04" db="EMBL/GenBank/DDBJ databases">
        <authorList>
            <person name="Pira H."/>
            <person name="Risdian C."/>
            <person name="Wink J."/>
        </authorList>
    </citation>
    <scope>NUCLEOTIDE SEQUENCE [LARGE SCALE GENOMIC DNA]</scope>
    <source>
        <strain evidence="2 3">WHA3</strain>
    </source>
</reference>
<evidence type="ECO:0000313" key="3">
    <source>
        <dbReference type="Proteomes" id="UP000722336"/>
    </source>
</evidence>
<name>A0ABS6SAS3_9SPHN</name>
<comment type="caution">
    <text evidence="2">The sequence shown here is derived from an EMBL/GenBank/DDBJ whole genome shotgun (WGS) entry which is preliminary data.</text>
</comment>
<sequence length="149" mass="15968">MKGILKGGCLCGAVRYTLKDGVRLAPYACHCTDCQTRTGSAFSEHMLVAEADLELSGDVNTGRATQPSGAQSKIVGCAVCMARIYAQNDTRPGFISIRCGTLDRSAEIVPAAHIWVRSKQPWIALPAGARQMDGQPRKTEDWAAFVGLV</sequence>
<dbReference type="EMBL" id="JAGSPA010000001">
    <property type="protein sequence ID" value="MBV7255504.1"/>
    <property type="molecule type" value="Genomic_DNA"/>
</dbReference>
<dbReference type="Pfam" id="PF04828">
    <property type="entry name" value="GFA"/>
    <property type="match status" value="1"/>
</dbReference>
<dbReference type="InterPro" id="IPR006913">
    <property type="entry name" value="CENP-V/GFA"/>
</dbReference>
<dbReference type="PROSITE" id="PS51891">
    <property type="entry name" value="CENP_V_GFA"/>
    <property type="match status" value="1"/>
</dbReference>
<protein>
    <submittedName>
        <fullName evidence="2">GFA family protein</fullName>
    </submittedName>
</protein>
<feature type="domain" description="CENP-V/GFA" evidence="1">
    <location>
        <begin position="5"/>
        <end position="123"/>
    </location>
</feature>